<dbReference type="EMBL" id="JAATEN010000004">
    <property type="protein sequence ID" value="NJQ00300.1"/>
    <property type="molecule type" value="Genomic_DNA"/>
</dbReference>
<keyword evidence="3" id="KW-0804">Transcription</keyword>
<organism evidence="6 7">
    <name type="scientific">Streptomyces zingiberis</name>
    <dbReference type="NCBI Taxonomy" id="2053010"/>
    <lineage>
        <taxon>Bacteria</taxon>
        <taxon>Bacillati</taxon>
        <taxon>Actinomycetota</taxon>
        <taxon>Actinomycetes</taxon>
        <taxon>Kitasatosporales</taxon>
        <taxon>Streptomycetaceae</taxon>
        <taxon>Streptomyces</taxon>
    </lineage>
</organism>
<dbReference type="PANTHER" id="PTHR46796:SF6">
    <property type="entry name" value="ARAC SUBFAMILY"/>
    <property type="match status" value="1"/>
</dbReference>
<dbReference type="InterPro" id="IPR018062">
    <property type="entry name" value="HTH_AraC-typ_CS"/>
</dbReference>
<dbReference type="SMART" id="SM00342">
    <property type="entry name" value="HTH_ARAC"/>
    <property type="match status" value="1"/>
</dbReference>
<dbReference type="RefSeq" id="WP_168100906.1">
    <property type="nucleotide sequence ID" value="NZ_JAATEN010000004.1"/>
</dbReference>
<keyword evidence="1" id="KW-0805">Transcription regulation</keyword>
<protein>
    <submittedName>
        <fullName evidence="6">Helix-turn-helix domain-containing protein</fullName>
    </submittedName>
</protein>
<dbReference type="Gene3D" id="1.10.10.60">
    <property type="entry name" value="Homeodomain-like"/>
    <property type="match status" value="1"/>
</dbReference>
<proteinExistence type="predicted"/>
<dbReference type="PANTHER" id="PTHR46796">
    <property type="entry name" value="HTH-TYPE TRANSCRIPTIONAL ACTIVATOR RHAS-RELATED"/>
    <property type="match status" value="1"/>
</dbReference>
<feature type="domain" description="HTH araC/xylS-type" evidence="5">
    <location>
        <begin position="219"/>
        <end position="326"/>
    </location>
</feature>
<evidence type="ECO:0000313" key="6">
    <source>
        <dbReference type="EMBL" id="NJQ00300.1"/>
    </source>
</evidence>
<keyword evidence="2" id="KW-0238">DNA-binding</keyword>
<evidence type="ECO:0000259" key="5">
    <source>
        <dbReference type="PROSITE" id="PS01124"/>
    </source>
</evidence>
<evidence type="ECO:0000313" key="7">
    <source>
        <dbReference type="Proteomes" id="UP000695264"/>
    </source>
</evidence>
<evidence type="ECO:0000256" key="1">
    <source>
        <dbReference type="ARBA" id="ARBA00023015"/>
    </source>
</evidence>
<evidence type="ECO:0000256" key="3">
    <source>
        <dbReference type="ARBA" id="ARBA00023163"/>
    </source>
</evidence>
<dbReference type="InterPro" id="IPR050204">
    <property type="entry name" value="AraC_XylS_family_regulators"/>
</dbReference>
<name>A0ABX1BRD5_9ACTN</name>
<dbReference type="InterPro" id="IPR020449">
    <property type="entry name" value="Tscrpt_reg_AraC-type_HTH"/>
</dbReference>
<dbReference type="InterPro" id="IPR018060">
    <property type="entry name" value="HTH_AraC"/>
</dbReference>
<dbReference type="InterPro" id="IPR009057">
    <property type="entry name" value="Homeodomain-like_sf"/>
</dbReference>
<reference evidence="6 7" key="1">
    <citation type="submission" date="2020-03" db="EMBL/GenBank/DDBJ databases">
        <title>WGS of actinomycetes isolated from Thailand.</title>
        <authorList>
            <person name="Thawai C."/>
        </authorList>
    </citation>
    <scope>NUCLEOTIDE SEQUENCE [LARGE SCALE GENOMIC DNA]</scope>
    <source>
        <strain evidence="6 7">PLAI 1-29</strain>
    </source>
</reference>
<dbReference type="Pfam" id="PF12833">
    <property type="entry name" value="HTH_18"/>
    <property type="match status" value="1"/>
</dbReference>
<comment type="caution">
    <text evidence="6">The sequence shown here is derived from an EMBL/GenBank/DDBJ whole genome shotgun (WGS) entry which is preliminary data.</text>
</comment>
<dbReference type="InterPro" id="IPR035418">
    <property type="entry name" value="AraC-bd_2"/>
</dbReference>
<keyword evidence="7" id="KW-1185">Reference proteome</keyword>
<dbReference type="PROSITE" id="PS00041">
    <property type="entry name" value="HTH_ARAC_FAMILY_1"/>
    <property type="match status" value="1"/>
</dbReference>
<gene>
    <name evidence="6" type="ORF">HCK00_07055</name>
</gene>
<dbReference type="Proteomes" id="UP000695264">
    <property type="component" value="Unassembled WGS sequence"/>
</dbReference>
<evidence type="ECO:0000256" key="2">
    <source>
        <dbReference type="ARBA" id="ARBA00023125"/>
    </source>
</evidence>
<sequence length="371" mass="40140">MLAETVFHTDDVPPGLGVDSFVERLSRSHAPMTANSGPGEDFAAHQRHFALGRLSVYTSEIHPLSVIRTPRLIRRSDPEMYHLSLITKGTVGLTIDDRDSLYGPLAMRTNESSRPFEIRLGTDGEAIEAVSVDLPKAVLPLPPARADRVIGRPLDGRGGVGALLAGFLTTLAAGTRSYTGADVPRLETVLTDLLATLFAHELDTLDALPAETRRHTLTLRIRSFIHQRLGDPELTPHAVAAAHHISVSQLHRIFREEAPAGGGPDTVMGYIRAQRLERARRDLADPALRTRSIGEIALRRGFTHHVVFTRAFRAAYGIAPRDYRHLELGDPVRSTGPVPPATGPGAPAARNGASKNLPPAVNDVAPPRLAT</sequence>
<dbReference type="SUPFAM" id="SSF46689">
    <property type="entry name" value="Homeodomain-like"/>
    <property type="match status" value="1"/>
</dbReference>
<feature type="region of interest" description="Disordered" evidence="4">
    <location>
        <begin position="329"/>
        <end position="371"/>
    </location>
</feature>
<dbReference type="PROSITE" id="PS01124">
    <property type="entry name" value="HTH_ARAC_FAMILY_2"/>
    <property type="match status" value="1"/>
</dbReference>
<feature type="compositionally biased region" description="Low complexity" evidence="4">
    <location>
        <begin position="343"/>
        <end position="353"/>
    </location>
</feature>
<dbReference type="PRINTS" id="PR00032">
    <property type="entry name" value="HTHARAC"/>
</dbReference>
<evidence type="ECO:0000256" key="4">
    <source>
        <dbReference type="SAM" id="MobiDB-lite"/>
    </source>
</evidence>
<accession>A0ABX1BRD5</accession>
<dbReference type="Pfam" id="PF14525">
    <property type="entry name" value="AraC_binding_2"/>
    <property type="match status" value="1"/>
</dbReference>